<dbReference type="EMBL" id="RDPI01000019">
    <property type="protein sequence ID" value="MBF4374427.1"/>
    <property type="molecule type" value="Genomic_DNA"/>
</dbReference>
<name>A0ABR9Z824_VIBAN</name>
<proteinExistence type="predicted"/>
<evidence type="ECO:0000313" key="1">
    <source>
        <dbReference type="EMBL" id="MBF4374427.1"/>
    </source>
</evidence>
<comment type="caution">
    <text evidence="1">The sequence shown here is derived from an EMBL/GenBank/DDBJ whole genome shotgun (WGS) entry which is preliminary data.</text>
</comment>
<dbReference type="Pfam" id="PF26125">
    <property type="entry name" value="AcrVA2-like"/>
    <property type="match status" value="1"/>
</dbReference>
<dbReference type="RefSeq" id="WP_194663886.1">
    <property type="nucleotide sequence ID" value="NZ_RDPI01000019.1"/>
</dbReference>
<evidence type="ECO:0000313" key="2">
    <source>
        <dbReference type="Proteomes" id="UP000726136"/>
    </source>
</evidence>
<reference evidence="1 2" key="1">
    <citation type="journal article" date="2021" name="PeerJ">
        <title>Analysis of 44 Vibrio anguillarum genomes reveals high genetic diversity.</title>
        <authorList>
            <person name="Hansen M.J."/>
            <person name="Dalsgaard I."/>
        </authorList>
    </citation>
    <scope>NUCLEOTIDE SEQUENCE [LARGE SCALE GENOMIC DNA]</scope>
    <source>
        <strain evidence="1 2">040915-1/1B</strain>
    </source>
</reference>
<accession>A0ABR9Z824</accession>
<gene>
    <name evidence="1" type="ORF">EAY46_15265</name>
</gene>
<protein>
    <submittedName>
        <fullName evidence="1">Uncharacterized protein</fullName>
    </submittedName>
</protein>
<sequence>MKSNDYQPIWYQRNRPFAKFSKQSLSQYGSTGKALQEIQERIVREWNSAIDLKKVDTNNICIDLMPETSLAFYYGAFAAHGYNLFSFTEQVGEMLAHTKADEVPISALKSPYPVYFVQFHKSILWGGLEITGAYVIDDDAIPALQICLVLNPLDPSAHWMSSPCGYFYLPLPKHSELGLGALIQHTIDNEIVGKWAVATSSMPIENYSSIDVREQRARRETMDLSSGRAAIQEAMEYLANCLCYLSSHQRFKQNYPFDAPSALTDKAMSSQTMRQKQKAQSQLGSMGYHLITYIRLESDIAGGKSSAVNVPSGKKQHWRRGHWRNQRKGVELSECSLIWIRPTLVGDIKHDDSLREYRLS</sequence>
<dbReference type="Proteomes" id="UP000726136">
    <property type="component" value="Unassembled WGS sequence"/>
</dbReference>
<keyword evidence="2" id="KW-1185">Reference proteome</keyword>
<dbReference type="InterPro" id="IPR058915">
    <property type="entry name" value="AcrVA2-like"/>
</dbReference>
<organism evidence="1 2">
    <name type="scientific">Vibrio anguillarum</name>
    <name type="common">Listonella anguillarum</name>
    <dbReference type="NCBI Taxonomy" id="55601"/>
    <lineage>
        <taxon>Bacteria</taxon>
        <taxon>Pseudomonadati</taxon>
        <taxon>Pseudomonadota</taxon>
        <taxon>Gammaproteobacteria</taxon>
        <taxon>Vibrionales</taxon>
        <taxon>Vibrionaceae</taxon>
        <taxon>Vibrio</taxon>
    </lineage>
</organism>